<name>A0A0D8FUU9_9ACTN</name>
<organism evidence="1 2">
    <name type="scientific">Ferrimicrobium acidiphilum DSM 19497</name>
    <dbReference type="NCBI Taxonomy" id="1121877"/>
    <lineage>
        <taxon>Bacteria</taxon>
        <taxon>Bacillati</taxon>
        <taxon>Actinomycetota</taxon>
        <taxon>Acidimicrobiia</taxon>
        <taxon>Acidimicrobiales</taxon>
        <taxon>Acidimicrobiaceae</taxon>
        <taxon>Ferrimicrobium</taxon>
    </lineage>
</organism>
<accession>A0A0D8FUU9</accession>
<dbReference type="STRING" id="1121877.FEAC_11810"/>
<dbReference type="Proteomes" id="UP000032336">
    <property type="component" value="Unassembled WGS sequence"/>
</dbReference>
<reference evidence="1 2" key="1">
    <citation type="submission" date="2015-01" db="EMBL/GenBank/DDBJ databases">
        <title>Draft genome of the acidophilic iron oxidizer Ferrimicrobium acidiphilum strain T23.</title>
        <authorList>
            <person name="Poehlein A."/>
            <person name="Eisen S."/>
            <person name="Schloemann M."/>
            <person name="Johnson B.D."/>
            <person name="Daniel R."/>
            <person name="Muehling M."/>
        </authorList>
    </citation>
    <scope>NUCLEOTIDE SEQUENCE [LARGE SCALE GENOMIC DNA]</scope>
    <source>
        <strain evidence="1 2">T23</strain>
    </source>
</reference>
<gene>
    <name evidence="1" type="ORF">FEAC_11810</name>
</gene>
<comment type="caution">
    <text evidence="1">The sequence shown here is derived from an EMBL/GenBank/DDBJ whole genome shotgun (WGS) entry which is preliminary data.</text>
</comment>
<keyword evidence="2" id="KW-1185">Reference proteome</keyword>
<dbReference type="EMBL" id="JXUW01000008">
    <property type="protein sequence ID" value="KJE77055.1"/>
    <property type="molecule type" value="Genomic_DNA"/>
</dbReference>
<evidence type="ECO:0000313" key="2">
    <source>
        <dbReference type="Proteomes" id="UP000032336"/>
    </source>
</evidence>
<evidence type="ECO:0000313" key="1">
    <source>
        <dbReference type="EMBL" id="KJE77055.1"/>
    </source>
</evidence>
<protein>
    <submittedName>
        <fullName evidence="1">Uncharacterized protein</fullName>
    </submittedName>
</protein>
<sequence>MEGLLQLARVALLIRSGQHQHCLGPEVVLLRPGDAEFSVLQDR</sequence>
<dbReference type="AlphaFoldDB" id="A0A0D8FUU9"/>
<proteinExistence type="predicted"/>